<proteinExistence type="predicted"/>
<feature type="signal peptide" evidence="2">
    <location>
        <begin position="1"/>
        <end position="33"/>
    </location>
</feature>
<evidence type="ECO:0000313" key="4">
    <source>
        <dbReference type="EMBL" id="TDO38877.1"/>
    </source>
</evidence>
<evidence type="ECO:0000259" key="3">
    <source>
        <dbReference type="Pfam" id="PF26571"/>
    </source>
</evidence>
<evidence type="ECO:0000256" key="2">
    <source>
        <dbReference type="SAM" id="SignalP"/>
    </source>
</evidence>
<keyword evidence="5" id="KW-1185">Reference proteome</keyword>
<evidence type="ECO:0000256" key="1">
    <source>
        <dbReference type="SAM" id="Coils"/>
    </source>
</evidence>
<dbReference type="RefSeq" id="WP_239079929.1">
    <property type="nucleotide sequence ID" value="NZ_BOMD01000016.1"/>
</dbReference>
<dbReference type="AlphaFoldDB" id="A0A4R6JS35"/>
<gene>
    <name evidence="4" type="ORF">C8E87_2543</name>
</gene>
<keyword evidence="1" id="KW-0175">Coiled coil</keyword>
<accession>A0A4R6JS35</accession>
<comment type="caution">
    <text evidence="4">The sequence shown here is derived from an EMBL/GenBank/DDBJ whole genome shotgun (WGS) entry which is preliminary data.</text>
</comment>
<protein>
    <recommendedName>
        <fullName evidence="3">ARB-07466-like C-terminal domain-containing protein</fullName>
    </recommendedName>
</protein>
<reference evidence="4 5" key="1">
    <citation type="submission" date="2019-03" db="EMBL/GenBank/DDBJ databases">
        <title>Sequencing the genomes of 1000 actinobacteria strains.</title>
        <authorList>
            <person name="Klenk H.-P."/>
        </authorList>
    </citation>
    <scope>NUCLEOTIDE SEQUENCE [LARGE SCALE GENOMIC DNA]</scope>
    <source>
        <strain evidence="4 5">DSM 43805</strain>
    </source>
</reference>
<dbReference type="EMBL" id="SNWR01000001">
    <property type="protein sequence ID" value="TDO38877.1"/>
    <property type="molecule type" value="Genomic_DNA"/>
</dbReference>
<name>A0A4R6JS35_9ACTN</name>
<organism evidence="4 5">
    <name type="scientific">Paractinoplanes brasiliensis</name>
    <dbReference type="NCBI Taxonomy" id="52695"/>
    <lineage>
        <taxon>Bacteria</taxon>
        <taxon>Bacillati</taxon>
        <taxon>Actinomycetota</taxon>
        <taxon>Actinomycetes</taxon>
        <taxon>Micromonosporales</taxon>
        <taxon>Micromonosporaceae</taxon>
        <taxon>Paractinoplanes</taxon>
    </lineage>
</organism>
<dbReference type="Gene3D" id="6.10.250.3150">
    <property type="match status" value="1"/>
</dbReference>
<feature type="chain" id="PRO_5020937424" description="ARB-07466-like C-terminal domain-containing protein" evidence="2">
    <location>
        <begin position="34"/>
        <end position="337"/>
    </location>
</feature>
<dbReference type="InterPro" id="IPR058593">
    <property type="entry name" value="ARB_07466-like_C"/>
</dbReference>
<keyword evidence="2" id="KW-0732">Signal</keyword>
<sequence>MAAVFQRRLRGVLVLIVAACALLLTATTGAAYADPDEGDDKTLRSALESAAKGQAVAIQKLNASKKRAVALQNTVKQATAGAKAMEGQVNEIAARSYRLGRPSTASMLLDSTSPDVFLERIQQLDMMAQLDGQILGQYRAELDKAKAAKAAIDREIAEQTKQVAALGKKKKEAERALASVGGGQVAGGFVSVNSPLAKPAPRNSDGSWPNEKCTIDDPTSGGCLTPRTLHAYQEAKSDGFKRYTVCWSQRNSGEHPKGRACDMSSNESTFKNSAATGDDRTYGDRLAAYFVKNADRLGVMYVIWFRQIWLPGDGWRKYSGSGGASAEHTNHVHVSML</sequence>
<feature type="domain" description="ARB-07466-like C-terminal" evidence="3">
    <location>
        <begin position="221"/>
        <end position="329"/>
    </location>
</feature>
<dbReference type="Proteomes" id="UP000294901">
    <property type="component" value="Unassembled WGS sequence"/>
</dbReference>
<feature type="coiled-coil region" evidence="1">
    <location>
        <begin position="135"/>
        <end position="176"/>
    </location>
</feature>
<evidence type="ECO:0000313" key="5">
    <source>
        <dbReference type="Proteomes" id="UP000294901"/>
    </source>
</evidence>
<dbReference type="Pfam" id="PF26571">
    <property type="entry name" value="VldE"/>
    <property type="match status" value="1"/>
</dbReference>